<feature type="region of interest" description="Disordered" evidence="1">
    <location>
        <begin position="136"/>
        <end position="195"/>
    </location>
</feature>
<dbReference type="EMBL" id="JALJOQ010000158">
    <property type="protein sequence ID" value="KAK9792742.1"/>
    <property type="molecule type" value="Genomic_DNA"/>
</dbReference>
<name>A0AAW1NSA5_9CHLO</name>
<proteinExistence type="predicted"/>
<gene>
    <name evidence="2" type="ORF">WJX73_003135</name>
</gene>
<protein>
    <submittedName>
        <fullName evidence="2">Uncharacterized protein</fullName>
    </submittedName>
</protein>
<feature type="compositionally biased region" description="Basic residues" evidence="1">
    <location>
        <begin position="183"/>
        <end position="193"/>
    </location>
</feature>
<evidence type="ECO:0000256" key="1">
    <source>
        <dbReference type="SAM" id="MobiDB-lite"/>
    </source>
</evidence>
<dbReference type="Proteomes" id="UP001465755">
    <property type="component" value="Unassembled WGS sequence"/>
</dbReference>
<feature type="region of interest" description="Disordered" evidence="1">
    <location>
        <begin position="26"/>
        <end position="77"/>
    </location>
</feature>
<keyword evidence="3" id="KW-1185">Reference proteome</keyword>
<feature type="compositionally biased region" description="Basic residues" evidence="1">
    <location>
        <begin position="163"/>
        <end position="172"/>
    </location>
</feature>
<evidence type="ECO:0000313" key="3">
    <source>
        <dbReference type="Proteomes" id="UP001465755"/>
    </source>
</evidence>
<feature type="compositionally biased region" description="Low complexity" evidence="1">
    <location>
        <begin position="45"/>
        <end position="63"/>
    </location>
</feature>
<dbReference type="AlphaFoldDB" id="A0AAW1NSA5"/>
<feature type="compositionally biased region" description="Basic and acidic residues" evidence="1">
    <location>
        <begin position="34"/>
        <end position="44"/>
    </location>
</feature>
<reference evidence="2 3" key="1">
    <citation type="journal article" date="2024" name="Nat. Commun.">
        <title>Phylogenomics reveals the evolutionary origins of lichenization in chlorophyte algae.</title>
        <authorList>
            <person name="Puginier C."/>
            <person name="Libourel C."/>
            <person name="Otte J."/>
            <person name="Skaloud P."/>
            <person name="Haon M."/>
            <person name="Grisel S."/>
            <person name="Petersen M."/>
            <person name="Berrin J.G."/>
            <person name="Delaux P.M."/>
            <person name="Dal Grande F."/>
            <person name="Keller J."/>
        </authorList>
    </citation>
    <scope>NUCLEOTIDE SEQUENCE [LARGE SCALE GENOMIC DNA]</scope>
    <source>
        <strain evidence="2 3">SAG 2036</strain>
    </source>
</reference>
<feature type="compositionally biased region" description="Low complexity" evidence="1">
    <location>
        <begin position="173"/>
        <end position="182"/>
    </location>
</feature>
<organism evidence="2 3">
    <name type="scientific">Symbiochloris irregularis</name>
    <dbReference type="NCBI Taxonomy" id="706552"/>
    <lineage>
        <taxon>Eukaryota</taxon>
        <taxon>Viridiplantae</taxon>
        <taxon>Chlorophyta</taxon>
        <taxon>core chlorophytes</taxon>
        <taxon>Trebouxiophyceae</taxon>
        <taxon>Trebouxiales</taxon>
        <taxon>Trebouxiaceae</taxon>
        <taxon>Symbiochloris</taxon>
    </lineage>
</organism>
<sequence>MVADILRTEDIDSVINMPADPWGSCATLQGADAGEAHDGSHGSHDSASADNAPADQSAATAAAVTQGRYPDIVDSNGVTRPMSAKEYRQVMSMEEQYQAAREQNSYRSYSGGLSTAGSAPPDMDAALTAALSPAISSVQGPARQPGAPLHPLHRPPRPDYHQQHQHHHRHQQHPQQQQQHQQLQHHYRPRHMPRTQSVPHSFEDLVGAEHLMPSHAGFLQEGFASGARPAALMQPAQQAPTYTHELNAALNTIFGPQDWAQEPAQDMEPEFGL</sequence>
<comment type="caution">
    <text evidence="2">The sequence shown here is derived from an EMBL/GenBank/DDBJ whole genome shotgun (WGS) entry which is preliminary data.</text>
</comment>
<evidence type="ECO:0000313" key="2">
    <source>
        <dbReference type="EMBL" id="KAK9792742.1"/>
    </source>
</evidence>
<accession>A0AAW1NSA5</accession>